<dbReference type="InterPro" id="IPR002586">
    <property type="entry name" value="CobQ/CobB/MinD/ParA_Nub-bd_dom"/>
</dbReference>
<name>A0A369B8C7_9FIRM</name>
<dbReference type="GO" id="GO:0042242">
    <property type="term" value="F:cobyrinic acid a,c-diamide synthase activity"/>
    <property type="evidence" value="ECO:0007669"/>
    <property type="project" value="UniProtKB-UniRule"/>
</dbReference>
<sequence>MPQIPRLIIAGTNSGCGKTTVSTGIMAALMKRGLKVQPFKVGPDYIDPMFHTFITQRSSRNLDSWMLTPQTVSHLFMTGSEGADIAIIEGVMGFYDGFGVYSSEGSTAHVSGIINAPVILVVDAKGAALSVAAVIRGFKDFDPGADIKGVILNNVNSEAHFSILKEAIEERTGIAAVGYLKSSSRYKLPERHLGLVPGGEIEGLGQKLDILAEELAGTVDLELLLRLARDSKAVFHCHSPFAPEIVYPGIKIGVAMDKAFNFYYRDNLDMLEMLGAELEFFSPACDGELPRDIDGLYIGGGYPEVWGEELSANAHMRTSIKNAVTGGIPTYAECGGLMYMCRSITDKSGREFEMAGLLPGQCEMASSLQRFGYVEIEMEHDSVVSRKGEVVRGHEFHYSFARVDPCVGTCFKVRKKRRGTEERVWRCGYKLYSMLAGYPHIHFWSNPSIAQAFAASCSRYRALRNRGV</sequence>
<dbReference type="PANTHER" id="PTHR43873">
    <property type="entry name" value="COBYRINATE A,C-DIAMIDE SYNTHASE"/>
    <property type="match status" value="1"/>
</dbReference>
<evidence type="ECO:0000256" key="1">
    <source>
        <dbReference type="ARBA" id="ARBA00001946"/>
    </source>
</evidence>
<dbReference type="Pfam" id="PF01656">
    <property type="entry name" value="CbiA"/>
    <property type="match status" value="1"/>
</dbReference>
<proteinExistence type="inferred from homology"/>
<keyword evidence="6 7" id="KW-0315">Glutamine amidotransferase</keyword>
<dbReference type="UniPathway" id="UPA00148">
    <property type="reaction ID" value="UER00231"/>
</dbReference>
<organism evidence="10 11">
    <name type="scientific">Anaerobacterium chartisolvens</name>
    <dbReference type="NCBI Taxonomy" id="1297424"/>
    <lineage>
        <taxon>Bacteria</taxon>
        <taxon>Bacillati</taxon>
        <taxon>Bacillota</taxon>
        <taxon>Clostridia</taxon>
        <taxon>Eubacteriales</taxon>
        <taxon>Oscillospiraceae</taxon>
        <taxon>Anaerobacterium</taxon>
    </lineage>
</organism>
<dbReference type="CDD" id="cd05388">
    <property type="entry name" value="CobB_N"/>
    <property type="match status" value="1"/>
</dbReference>
<dbReference type="SUPFAM" id="SSF52317">
    <property type="entry name" value="Class I glutamine amidotransferase-like"/>
    <property type="match status" value="1"/>
</dbReference>
<dbReference type="EMBL" id="QPJT01000007">
    <property type="protein sequence ID" value="RCX17565.1"/>
    <property type="molecule type" value="Genomic_DNA"/>
</dbReference>
<dbReference type="NCBIfam" id="TIGR00379">
    <property type="entry name" value="cobB"/>
    <property type="match status" value="1"/>
</dbReference>
<comment type="pathway">
    <text evidence="7">Cofactor biosynthesis; adenosylcobalamin biosynthesis; cob(II)yrinate a,c-diamide from sirohydrochlorin (anaerobic route): step 10/10.</text>
</comment>
<evidence type="ECO:0000256" key="4">
    <source>
        <dbReference type="ARBA" id="ARBA00022840"/>
    </source>
</evidence>
<keyword evidence="2 7" id="KW-0436">Ligase</keyword>
<dbReference type="InterPro" id="IPR011698">
    <property type="entry name" value="GATase_3"/>
</dbReference>
<evidence type="ECO:0000256" key="5">
    <source>
        <dbReference type="ARBA" id="ARBA00022842"/>
    </source>
</evidence>
<accession>A0A369B8C7</accession>
<reference evidence="10 11" key="1">
    <citation type="submission" date="2018-07" db="EMBL/GenBank/DDBJ databases">
        <title>Genomic Encyclopedia of Type Strains, Phase IV (KMG-IV): sequencing the most valuable type-strain genomes for metagenomic binning, comparative biology and taxonomic classification.</title>
        <authorList>
            <person name="Goeker M."/>
        </authorList>
    </citation>
    <scope>NUCLEOTIDE SEQUENCE [LARGE SCALE GENOMIC DNA]</scope>
    <source>
        <strain evidence="10 11">DSM 27016</strain>
    </source>
</reference>
<comment type="domain">
    <text evidence="7">Comprises of two domains. The C-terminal domain contains the binding site for glutamine and catalyzes the hydrolysis of this substrate to glutamate and ammonia. The N-terminal domain is anticipated to bind ATP and cobyrinate and catalyzes the ultimate synthesis of the diamide product. The ammonia produced via the glutaminase domain is probably translocated to the adjacent domain via a molecular tunnel, where it reacts with an activated intermediate.</text>
</comment>
<dbReference type="Gene3D" id="3.40.50.300">
    <property type="entry name" value="P-loop containing nucleotide triphosphate hydrolases"/>
    <property type="match status" value="2"/>
</dbReference>
<keyword evidence="4 7" id="KW-0067">ATP-binding</keyword>
<dbReference type="InterPro" id="IPR029062">
    <property type="entry name" value="Class_I_gatase-like"/>
</dbReference>
<evidence type="ECO:0000313" key="11">
    <source>
        <dbReference type="Proteomes" id="UP000253034"/>
    </source>
</evidence>
<dbReference type="Gene3D" id="3.40.50.880">
    <property type="match status" value="1"/>
</dbReference>
<evidence type="ECO:0000259" key="8">
    <source>
        <dbReference type="Pfam" id="PF01656"/>
    </source>
</evidence>
<feature type="domain" description="CobB/CobQ-like glutamine amidotransferase" evidence="9">
    <location>
        <begin position="251"/>
        <end position="446"/>
    </location>
</feature>
<comment type="similarity">
    <text evidence="7">Belongs to the CobB/CbiA family.</text>
</comment>
<dbReference type="InterPro" id="IPR027417">
    <property type="entry name" value="P-loop_NTPase"/>
</dbReference>
<dbReference type="HAMAP" id="MF_00027">
    <property type="entry name" value="CobB_CbiA"/>
    <property type="match status" value="1"/>
</dbReference>
<protein>
    <recommendedName>
        <fullName evidence="7">Cobyrinate a,c-diamide synthase</fullName>
        <ecNumber evidence="7">6.3.5.11</ecNumber>
    </recommendedName>
    <alternativeName>
        <fullName evidence="7">Cobyrinic acid a,c-diamide synthetase</fullName>
    </alternativeName>
</protein>
<keyword evidence="5 7" id="KW-0460">Magnesium</keyword>
<dbReference type="EC" id="6.3.5.11" evidence="7"/>
<dbReference type="CDD" id="cd03130">
    <property type="entry name" value="GATase1_CobB"/>
    <property type="match status" value="1"/>
</dbReference>
<dbReference type="Pfam" id="PF07685">
    <property type="entry name" value="GATase_3"/>
    <property type="match status" value="1"/>
</dbReference>
<evidence type="ECO:0000313" key="10">
    <source>
        <dbReference type="EMBL" id="RCX17565.1"/>
    </source>
</evidence>
<evidence type="ECO:0000256" key="3">
    <source>
        <dbReference type="ARBA" id="ARBA00022741"/>
    </source>
</evidence>
<feature type="site" description="Increases nucleophilicity of active site Cys" evidence="7">
    <location>
        <position position="440"/>
    </location>
</feature>
<dbReference type="Proteomes" id="UP000253034">
    <property type="component" value="Unassembled WGS sequence"/>
</dbReference>
<feature type="domain" description="CobQ/CobB/MinD/ParA nucleotide binding" evidence="8">
    <location>
        <begin position="7"/>
        <end position="193"/>
    </location>
</feature>
<dbReference type="SUPFAM" id="SSF52540">
    <property type="entry name" value="P-loop containing nucleoside triphosphate hydrolases"/>
    <property type="match status" value="1"/>
</dbReference>
<dbReference type="AlphaFoldDB" id="A0A369B8C7"/>
<dbReference type="NCBIfam" id="NF002204">
    <property type="entry name" value="PRK01077.1"/>
    <property type="match status" value="1"/>
</dbReference>
<dbReference type="PANTHER" id="PTHR43873:SF1">
    <property type="entry name" value="COBYRINATE A,C-DIAMIDE SYNTHASE"/>
    <property type="match status" value="1"/>
</dbReference>
<dbReference type="InterPro" id="IPR004484">
    <property type="entry name" value="CbiA/CobB_synth"/>
</dbReference>
<keyword evidence="7" id="KW-0169">Cobalamin biosynthesis</keyword>
<comment type="caution">
    <text evidence="10">The sequence shown here is derived from an EMBL/GenBank/DDBJ whole genome shotgun (WGS) entry which is preliminary data.</text>
</comment>
<dbReference type="GO" id="GO:0009236">
    <property type="term" value="P:cobalamin biosynthetic process"/>
    <property type="evidence" value="ECO:0007669"/>
    <property type="project" value="UniProtKB-UniRule"/>
</dbReference>
<comment type="cofactor">
    <cofactor evidence="1 7">
        <name>Mg(2+)</name>
        <dbReference type="ChEBI" id="CHEBI:18420"/>
    </cofactor>
</comment>
<dbReference type="GO" id="GO:0005524">
    <property type="term" value="F:ATP binding"/>
    <property type="evidence" value="ECO:0007669"/>
    <property type="project" value="UniProtKB-UniRule"/>
</dbReference>
<dbReference type="RefSeq" id="WP_170138077.1">
    <property type="nucleotide sequence ID" value="NZ_QPJT01000007.1"/>
</dbReference>
<evidence type="ECO:0000256" key="7">
    <source>
        <dbReference type="HAMAP-Rule" id="MF_00027"/>
    </source>
</evidence>
<comment type="function">
    <text evidence="7">Catalyzes the ATP-dependent amidation of the two carboxylate groups at positions a and c of cobyrinate, using either L-glutamine or ammonia as the nitrogen source.</text>
</comment>
<evidence type="ECO:0000256" key="2">
    <source>
        <dbReference type="ARBA" id="ARBA00022598"/>
    </source>
</evidence>
<dbReference type="PROSITE" id="PS51274">
    <property type="entry name" value="GATASE_COBBQ"/>
    <property type="match status" value="1"/>
</dbReference>
<comment type="catalytic activity">
    <reaction evidence="7">
        <text>cob(II)yrinate + 2 L-glutamine + 2 ATP + 2 H2O = cob(II)yrinate a,c diamide + 2 L-glutamate + 2 ADP + 2 phosphate + 2 H(+)</text>
        <dbReference type="Rhea" id="RHEA:26289"/>
        <dbReference type="ChEBI" id="CHEBI:15377"/>
        <dbReference type="ChEBI" id="CHEBI:15378"/>
        <dbReference type="ChEBI" id="CHEBI:29985"/>
        <dbReference type="ChEBI" id="CHEBI:30616"/>
        <dbReference type="ChEBI" id="CHEBI:43474"/>
        <dbReference type="ChEBI" id="CHEBI:58359"/>
        <dbReference type="ChEBI" id="CHEBI:58537"/>
        <dbReference type="ChEBI" id="CHEBI:58894"/>
        <dbReference type="ChEBI" id="CHEBI:456216"/>
        <dbReference type="EC" id="6.3.5.11"/>
    </reaction>
</comment>
<feature type="active site" description="Nucleophile" evidence="7">
    <location>
        <position position="334"/>
    </location>
</feature>
<keyword evidence="3 7" id="KW-0547">Nucleotide-binding</keyword>
<evidence type="ECO:0000259" key="9">
    <source>
        <dbReference type="Pfam" id="PF07685"/>
    </source>
</evidence>
<comment type="miscellaneous">
    <text evidence="7">The a and c carboxylates of cobyrinate are activated for nucleophilic attack via formation of a phosphorylated intermediate by ATP. CbiA catalyzes first the amidation of the c-carboxylate, and then that of the a-carboxylate.</text>
</comment>
<keyword evidence="11" id="KW-1185">Reference proteome</keyword>
<gene>
    <name evidence="7" type="primary">cbiA</name>
    <name evidence="10" type="ORF">DFR58_107111</name>
</gene>
<evidence type="ECO:0000256" key="6">
    <source>
        <dbReference type="ARBA" id="ARBA00022962"/>
    </source>
</evidence>